<evidence type="ECO:0000256" key="4">
    <source>
        <dbReference type="ARBA" id="ARBA00030169"/>
    </source>
</evidence>
<reference evidence="7" key="2">
    <citation type="journal article" date="2024" name="Antonie Van Leeuwenhoek">
        <title>Roseihalotalea indica gen. nov., sp. nov., a halophilic Bacteroidetes from mesopelagic Southwest Indian Ocean with higher carbohydrate metabolic potential.</title>
        <authorList>
            <person name="Chen B."/>
            <person name="Zhang M."/>
            <person name="Lin D."/>
            <person name="Ye J."/>
            <person name="Tang K."/>
        </authorList>
    </citation>
    <scope>NUCLEOTIDE SEQUENCE</scope>
    <source>
        <strain evidence="7">TK19036</strain>
    </source>
</reference>
<evidence type="ECO:0000256" key="3">
    <source>
        <dbReference type="ARBA" id="ARBA00029596"/>
    </source>
</evidence>
<dbReference type="PANTHER" id="PTHR33254:SF4">
    <property type="entry name" value="4-HYDROXY-4-METHYL-2-OXOGLUTARATE ALDOLASE 3-RELATED"/>
    <property type="match status" value="1"/>
</dbReference>
<name>A0AA49GS05_9BACT</name>
<feature type="signal peptide" evidence="6">
    <location>
        <begin position="1"/>
        <end position="20"/>
    </location>
</feature>
<organism evidence="7">
    <name type="scientific">Roseihalotalea indica</name>
    <dbReference type="NCBI Taxonomy" id="2867963"/>
    <lineage>
        <taxon>Bacteria</taxon>
        <taxon>Pseudomonadati</taxon>
        <taxon>Bacteroidota</taxon>
        <taxon>Cytophagia</taxon>
        <taxon>Cytophagales</taxon>
        <taxon>Catalimonadaceae</taxon>
        <taxon>Roseihalotalea</taxon>
    </lineage>
</organism>
<feature type="binding site" evidence="5">
    <location>
        <position position="173"/>
    </location>
    <ligand>
        <name>substrate</name>
    </ligand>
</feature>
<dbReference type="SUPFAM" id="SSF89562">
    <property type="entry name" value="RraA-like"/>
    <property type="match status" value="1"/>
</dbReference>
<dbReference type="PANTHER" id="PTHR33254">
    <property type="entry name" value="4-HYDROXY-4-METHYL-2-OXOGLUTARATE ALDOLASE 3-RELATED"/>
    <property type="match status" value="1"/>
</dbReference>
<feature type="chain" id="PRO_5041394885" description="Putative 4-hydroxy-4-methyl-2-oxoglutarate aldolase" evidence="6">
    <location>
        <begin position="21"/>
        <end position="311"/>
    </location>
</feature>
<dbReference type="GO" id="GO:0046872">
    <property type="term" value="F:metal ion binding"/>
    <property type="evidence" value="ECO:0007669"/>
    <property type="project" value="UniProtKB-KW"/>
</dbReference>
<evidence type="ECO:0000256" key="5">
    <source>
        <dbReference type="PIRSR" id="PIRSR605493-1"/>
    </source>
</evidence>
<comment type="cofactor">
    <cofactor evidence="1">
        <name>a divalent metal cation</name>
        <dbReference type="ChEBI" id="CHEBI:60240"/>
    </cofactor>
</comment>
<feature type="binding site" evidence="5">
    <location>
        <begin position="151"/>
        <end position="154"/>
    </location>
    <ligand>
        <name>substrate</name>
    </ligand>
</feature>
<evidence type="ECO:0000256" key="2">
    <source>
        <dbReference type="ARBA" id="ARBA00016549"/>
    </source>
</evidence>
<evidence type="ECO:0000256" key="6">
    <source>
        <dbReference type="SAM" id="SignalP"/>
    </source>
</evidence>
<dbReference type="CDD" id="cd16841">
    <property type="entry name" value="RraA_family"/>
    <property type="match status" value="1"/>
</dbReference>
<dbReference type="InterPro" id="IPR036704">
    <property type="entry name" value="RraA/RraA-like_sf"/>
</dbReference>
<evidence type="ECO:0000256" key="1">
    <source>
        <dbReference type="ARBA" id="ARBA00001968"/>
    </source>
</evidence>
<dbReference type="Gene3D" id="3.50.30.40">
    <property type="entry name" value="Ribonuclease E inhibitor RraA/RraA-like"/>
    <property type="match status" value="1"/>
</dbReference>
<feature type="binding site" evidence="5">
    <location>
        <position position="174"/>
    </location>
    <ligand>
        <name>Mg(2+)</name>
        <dbReference type="ChEBI" id="CHEBI:18420"/>
    </ligand>
</feature>
<gene>
    <name evidence="7" type="ORF">K4G66_27985</name>
</gene>
<accession>A0AA49GS05</accession>
<dbReference type="Pfam" id="PF03737">
    <property type="entry name" value="RraA-like"/>
    <property type="match status" value="1"/>
</dbReference>
<proteinExistence type="predicted"/>
<keyword evidence="5" id="KW-0479">Metal-binding</keyword>
<sequence length="311" mass="35156">MIRKFAFYFLLSIVSFQLTAQTISQEQMRLYTPLWEGERFEDGRPKVPDDVLERMKLVTHEEAWAVMKGEGFLHQYEEGWLCIHPDSVLVGRAFTAMFMPGRPDVYQAILDKGHAEGRIKGQNSWPIDELQPGDVYVADQFGAHEDGPTIGDNLANAIDANSGNGIVYNGAIRDIEGLKELPNFTSFVRSYHPSHHNPQNNQNTTLMGINTPINLGSVMVVPGDVILGKEGGVSVIPAHLAEKVVTTSEVVRLRDMFGHQRLREKKYTAGQIDTRWSDEIEKDFSQWLEANIDHLPVAEDQIQEILKNRTW</sequence>
<evidence type="ECO:0000313" key="7">
    <source>
        <dbReference type="EMBL" id="WKN36209.1"/>
    </source>
</evidence>
<dbReference type="AlphaFoldDB" id="A0AA49GS05"/>
<keyword evidence="6" id="KW-0732">Signal</keyword>
<reference evidence="7" key="1">
    <citation type="journal article" date="2023" name="Comput. Struct. Biotechnol. J.">
        <title>Discovery of a novel marine Bacteroidetes with a rich repertoire of carbohydrate-active enzymes.</title>
        <authorList>
            <person name="Chen B."/>
            <person name="Liu G."/>
            <person name="Chen Q."/>
            <person name="Wang H."/>
            <person name="Liu L."/>
            <person name="Tang K."/>
        </authorList>
    </citation>
    <scope>NUCLEOTIDE SEQUENCE</scope>
    <source>
        <strain evidence="7">TK19036</strain>
    </source>
</reference>
<dbReference type="EMBL" id="CP120682">
    <property type="protein sequence ID" value="WKN36209.1"/>
    <property type="molecule type" value="Genomic_DNA"/>
</dbReference>
<comment type="cofactor">
    <cofactor evidence="5">
        <name>Mg(2+)</name>
        <dbReference type="ChEBI" id="CHEBI:18420"/>
    </cofactor>
</comment>
<keyword evidence="5" id="KW-0460">Magnesium</keyword>
<dbReference type="InterPro" id="IPR005493">
    <property type="entry name" value="RraA/RraA-like"/>
</dbReference>
<protein>
    <recommendedName>
        <fullName evidence="2">Putative 4-hydroxy-4-methyl-2-oxoglutarate aldolase</fullName>
    </recommendedName>
    <alternativeName>
        <fullName evidence="3">Regulator of ribonuclease activity homolog</fullName>
    </alternativeName>
    <alternativeName>
        <fullName evidence="4">RraA-like protein</fullName>
    </alternativeName>
</protein>